<comment type="subcellular location">
    <subcellularLocation>
        <location evidence="1">Cell envelope</location>
    </subcellularLocation>
</comment>
<feature type="transmembrane region" description="Helical" evidence="4">
    <location>
        <begin position="6"/>
        <end position="21"/>
    </location>
</feature>
<dbReference type="PANTHER" id="PTHR32347">
    <property type="entry name" value="EFFLUX SYSTEM COMPONENT YKNX-RELATED"/>
    <property type="match status" value="1"/>
</dbReference>
<dbReference type="RefSeq" id="WP_032549523.1">
    <property type="nucleotide sequence ID" value="NZ_JATABQ010000150.1"/>
</dbReference>
<evidence type="ECO:0000256" key="4">
    <source>
        <dbReference type="SAM" id="Phobius"/>
    </source>
</evidence>
<evidence type="ECO:0000313" key="6">
    <source>
        <dbReference type="Proteomes" id="UP000027219"/>
    </source>
</evidence>
<dbReference type="Proteomes" id="UP000027219">
    <property type="component" value="Unassembled WGS sequence"/>
</dbReference>
<dbReference type="EMBL" id="JFFR01000002">
    <property type="protein sequence ID" value="KDN30468.1"/>
    <property type="molecule type" value="Genomic_DNA"/>
</dbReference>
<sequence>MKEMMIPYILIVWSLFATGALKKTIKNYTWAAIGGVLILAVLAVISRLWAPVDLTNSTTVKAPHAVMSPVFGQQIDEIMVDHNQLVKKGDVLYTLVDINSAADKAKIEAAIIQKEEQIKQMTRDISRADTSPEIFNARDVEKYNSDLRVMNSQLASLKADLQKVNWAQEKKTITAEFDGQVSIVNIAEGSVMGNMHLYNTSKKFLEMRVSDQTYGYVQEGDFAEFYVDAYPGHVFRAKVHSFNAGTGEAGISPFQGPQSVGQHVVRNGNGLGRTVVLEIIEPEGYNIPIGATGAAWISAEKPHPFWGFIDVIGAATVRLQSYKSYLGAW</sequence>
<name>A0A066V1M3_9VIBR</name>
<dbReference type="SUPFAM" id="SSF111369">
    <property type="entry name" value="HlyD-like secretion proteins"/>
    <property type="match status" value="1"/>
</dbReference>
<dbReference type="InterPro" id="IPR050465">
    <property type="entry name" value="UPF0194_transport"/>
</dbReference>
<reference evidence="5 6" key="1">
    <citation type="submission" date="2014-02" db="EMBL/GenBank/DDBJ databases">
        <title>Vibrio fortis Dalian14 Genome Sequencing.</title>
        <authorList>
            <person name="Wang Y."/>
            <person name="Song L."/>
            <person name="Liu G."/>
            <person name="Ding J."/>
        </authorList>
    </citation>
    <scope>NUCLEOTIDE SEQUENCE [LARGE SCALE GENOMIC DNA]</scope>
    <source>
        <strain evidence="5 6">Dalian14</strain>
    </source>
</reference>
<dbReference type="AlphaFoldDB" id="A0A066V1M3"/>
<keyword evidence="4" id="KW-1133">Transmembrane helix</keyword>
<dbReference type="Gene3D" id="2.40.50.100">
    <property type="match status" value="1"/>
</dbReference>
<keyword evidence="2 3" id="KW-0175">Coiled coil</keyword>
<feature type="coiled-coil region" evidence="3">
    <location>
        <begin position="104"/>
        <end position="160"/>
    </location>
</feature>
<evidence type="ECO:0000256" key="1">
    <source>
        <dbReference type="ARBA" id="ARBA00004196"/>
    </source>
</evidence>
<proteinExistence type="predicted"/>
<evidence type="ECO:0000313" key="5">
    <source>
        <dbReference type="EMBL" id="KDN30468.1"/>
    </source>
</evidence>
<comment type="caution">
    <text evidence="5">The sequence shown here is derived from an EMBL/GenBank/DDBJ whole genome shotgun (WGS) entry which is preliminary data.</text>
</comment>
<dbReference type="STRING" id="212667.VFDL14_07000"/>
<feature type="transmembrane region" description="Helical" evidence="4">
    <location>
        <begin position="28"/>
        <end position="50"/>
    </location>
</feature>
<evidence type="ECO:0000256" key="2">
    <source>
        <dbReference type="ARBA" id="ARBA00023054"/>
    </source>
</evidence>
<accession>A0A066V1M3</accession>
<keyword evidence="6" id="KW-1185">Reference proteome</keyword>
<protein>
    <submittedName>
        <fullName evidence="5">Hemolysin D</fullName>
    </submittedName>
</protein>
<evidence type="ECO:0000256" key="3">
    <source>
        <dbReference type="SAM" id="Coils"/>
    </source>
</evidence>
<dbReference type="GO" id="GO:0030313">
    <property type="term" value="C:cell envelope"/>
    <property type="evidence" value="ECO:0007669"/>
    <property type="project" value="UniProtKB-SubCell"/>
</dbReference>
<keyword evidence="4" id="KW-0812">Transmembrane</keyword>
<dbReference type="Gene3D" id="2.40.30.170">
    <property type="match status" value="1"/>
</dbReference>
<dbReference type="OrthoDB" id="107989at2"/>
<dbReference type="PANTHER" id="PTHR32347:SF23">
    <property type="entry name" value="BLL5650 PROTEIN"/>
    <property type="match status" value="1"/>
</dbReference>
<gene>
    <name evidence="5" type="ORF">VFDL14_07000</name>
</gene>
<organism evidence="5 6">
    <name type="scientific">Vibrio fortis</name>
    <dbReference type="NCBI Taxonomy" id="212667"/>
    <lineage>
        <taxon>Bacteria</taxon>
        <taxon>Pseudomonadati</taxon>
        <taxon>Pseudomonadota</taxon>
        <taxon>Gammaproteobacteria</taxon>
        <taxon>Vibrionales</taxon>
        <taxon>Vibrionaceae</taxon>
        <taxon>Vibrio</taxon>
    </lineage>
</organism>
<keyword evidence="4" id="KW-0472">Membrane</keyword>